<sequence>MIWRVFILTFLIPVCGLCQSGKAKTTVATDTALVNSYIKQSKERLNDDPEKAIKLANKAIEIAEKSNFPIGKAYALKNVGIAYYFQGKYIEALEKYHQSLNIFKEQKENVGIANLYNNIGVIYYDQGDDVKALENYLQSLKYSELSGDKLRILTALNNVAGVYIFKNATYDKALEYYLRALKLCEELKRPDELGAICVNMGSIYFDKNDDTKALYYFNKALNAYKNSEGSLNAYNALGKLYKREKKYDLALENHQKALTLAQNLNNKLSITQSLIGLGNVFVDKGDYKTALFYFNQAQTPAVEIQALHEIKDLYEVMSKVYAKTGDFKKAFEYQALYSNIKDTIYNTETDKKLGNLQFDFDLQKKQGEINLLTKDRALQELDLQRQKLTKNSLIAFLGLLSILGILLYRDYRNKIKVNKILDRQNAEIERLLSNILPNEVAKELQQKGEATPRFYESVSVLFTDFKSFTSISETLSPQEVVAQLSECFTVFDSIIEKNNLEKIKTIGDSYMCAGGVPTEDESHPLNIVKAAFEILEFMDGINSRKIQNGELPWELRIGIHTGPLVAGVVGRKKYAYDIWGSTVNIASRMESNGMPGQINISAAHYELIKHEYVCEYRGKIYAKNAGEIDMYFVLQNGKAINTLAG</sequence>
<dbReference type="RefSeq" id="WP_252586462.1">
    <property type="nucleotide sequence ID" value="NZ_JAMWYS010000024.1"/>
</dbReference>
<evidence type="ECO:0000256" key="8">
    <source>
        <dbReference type="ARBA" id="ARBA00022842"/>
    </source>
</evidence>
<keyword evidence="12" id="KW-0802">TPR repeat</keyword>
<evidence type="ECO:0000256" key="5">
    <source>
        <dbReference type="ARBA" id="ARBA00022723"/>
    </source>
</evidence>
<dbReference type="GO" id="GO:0046872">
    <property type="term" value="F:metal ion binding"/>
    <property type="evidence" value="ECO:0007669"/>
    <property type="project" value="UniProtKB-KW"/>
</dbReference>
<keyword evidence="10" id="KW-0472">Membrane</keyword>
<dbReference type="GO" id="GO:0004016">
    <property type="term" value="F:adenylate cyclase activity"/>
    <property type="evidence" value="ECO:0007669"/>
    <property type="project" value="UniProtKB-EC"/>
</dbReference>
<dbReference type="GO" id="GO:0007189">
    <property type="term" value="P:adenylate cyclase-activating G protein-coupled receptor signaling pathway"/>
    <property type="evidence" value="ECO:0007669"/>
    <property type="project" value="TreeGrafter"/>
</dbReference>
<evidence type="ECO:0000313" key="14">
    <source>
        <dbReference type="EMBL" id="MCO4292178.1"/>
    </source>
</evidence>
<dbReference type="Gene3D" id="1.25.40.10">
    <property type="entry name" value="Tetratricopeptide repeat domain"/>
    <property type="match status" value="2"/>
</dbReference>
<dbReference type="EC" id="4.6.1.1" evidence="3"/>
<evidence type="ECO:0000256" key="9">
    <source>
        <dbReference type="ARBA" id="ARBA00022989"/>
    </source>
</evidence>
<name>A0A9X2JBP3_9SPHI</name>
<evidence type="ECO:0000256" key="7">
    <source>
        <dbReference type="ARBA" id="ARBA00022840"/>
    </source>
</evidence>
<comment type="caution">
    <text evidence="14">The sequence shown here is derived from an EMBL/GenBank/DDBJ whole genome shotgun (WGS) entry which is preliminary data.</text>
</comment>
<dbReference type="AlphaFoldDB" id="A0A9X2JBP3"/>
<evidence type="ECO:0000256" key="12">
    <source>
        <dbReference type="PROSITE-ProRule" id="PRU00339"/>
    </source>
</evidence>
<feature type="repeat" description="TPR" evidence="12">
    <location>
        <begin position="231"/>
        <end position="264"/>
    </location>
</feature>
<dbReference type="InterPro" id="IPR029787">
    <property type="entry name" value="Nucleotide_cyclase"/>
</dbReference>
<feature type="repeat" description="TPR" evidence="12">
    <location>
        <begin position="113"/>
        <end position="146"/>
    </location>
</feature>
<evidence type="ECO:0000256" key="11">
    <source>
        <dbReference type="ARBA" id="ARBA00023239"/>
    </source>
</evidence>
<dbReference type="Pfam" id="PF00211">
    <property type="entry name" value="Guanylate_cyc"/>
    <property type="match status" value="1"/>
</dbReference>
<dbReference type="Proteomes" id="UP001155182">
    <property type="component" value="Unassembled WGS sequence"/>
</dbReference>
<accession>A0A9X2JBP3</accession>
<comment type="catalytic activity">
    <reaction evidence="1">
        <text>ATP = 3',5'-cyclic AMP + diphosphate</text>
        <dbReference type="Rhea" id="RHEA:15389"/>
        <dbReference type="ChEBI" id="CHEBI:30616"/>
        <dbReference type="ChEBI" id="CHEBI:33019"/>
        <dbReference type="ChEBI" id="CHEBI:58165"/>
        <dbReference type="EC" id="4.6.1.1"/>
    </reaction>
</comment>
<keyword evidence="5" id="KW-0479">Metal-binding</keyword>
<keyword evidence="4" id="KW-0812">Transmembrane</keyword>
<evidence type="ECO:0000256" key="6">
    <source>
        <dbReference type="ARBA" id="ARBA00022741"/>
    </source>
</evidence>
<evidence type="ECO:0000313" key="15">
    <source>
        <dbReference type="Proteomes" id="UP001155182"/>
    </source>
</evidence>
<keyword evidence="9" id="KW-1133">Transmembrane helix</keyword>
<dbReference type="InterPro" id="IPR011990">
    <property type="entry name" value="TPR-like_helical_dom_sf"/>
</dbReference>
<organism evidence="14 15">
    <name type="scientific">Solitalea agri</name>
    <dbReference type="NCBI Taxonomy" id="2953739"/>
    <lineage>
        <taxon>Bacteria</taxon>
        <taxon>Pseudomonadati</taxon>
        <taxon>Bacteroidota</taxon>
        <taxon>Sphingobacteriia</taxon>
        <taxon>Sphingobacteriales</taxon>
        <taxon>Sphingobacteriaceae</taxon>
        <taxon>Solitalea</taxon>
    </lineage>
</organism>
<evidence type="ECO:0000256" key="2">
    <source>
        <dbReference type="ARBA" id="ARBA00004141"/>
    </source>
</evidence>
<dbReference type="EMBL" id="JAMWYS010000024">
    <property type="protein sequence ID" value="MCO4292178.1"/>
    <property type="molecule type" value="Genomic_DNA"/>
</dbReference>
<dbReference type="CDD" id="cd07302">
    <property type="entry name" value="CHD"/>
    <property type="match status" value="1"/>
</dbReference>
<evidence type="ECO:0000256" key="1">
    <source>
        <dbReference type="ARBA" id="ARBA00001593"/>
    </source>
</evidence>
<dbReference type="InterPro" id="IPR001054">
    <property type="entry name" value="A/G_cyclase"/>
</dbReference>
<evidence type="ECO:0000259" key="13">
    <source>
        <dbReference type="PROSITE" id="PS50125"/>
    </source>
</evidence>
<feature type="domain" description="Guanylate cyclase" evidence="13">
    <location>
        <begin position="459"/>
        <end position="590"/>
    </location>
</feature>
<reference evidence="14" key="1">
    <citation type="submission" date="2022-06" db="EMBL/GenBank/DDBJ databases">
        <title>Solitalea sp. MAHUQ-68 isolated from rhizospheric soil.</title>
        <authorList>
            <person name="Huq M.A."/>
        </authorList>
    </citation>
    <scope>NUCLEOTIDE SEQUENCE</scope>
    <source>
        <strain evidence="14">MAHUQ-68</strain>
    </source>
</reference>
<dbReference type="GO" id="GO:0009190">
    <property type="term" value="P:cyclic nucleotide biosynthetic process"/>
    <property type="evidence" value="ECO:0007669"/>
    <property type="project" value="InterPro"/>
</dbReference>
<feature type="repeat" description="TPR" evidence="12">
    <location>
        <begin position="73"/>
        <end position="106"/>
    </location>
</feature>
<dbReference type="Gene3D" id="3.30.70.1230">
    <property type="entry name" value="Nucleotide cyclase"/>
    <property type="match status" value="1"/>
</dbReference>
<dbReference type="GO" id="GO:0005524">
    <property type="term" value="F:ATP binding"/>
    <property type="evidence" value="ECO:0007669"/>
    <property type="project" value="UniProtKB-KW"/>
</dbReference>
<gene>
    <name evidence="14" type="ORF">NF867_04800</name>
</gene>
<dbReference type="PROSITE" id="PS50005">
    <property type="entry name" value="TPR"/>
    <property type="match status" value="4"/>
</dbReference>
<dbReference type="SMART" id="SM00044">
    <property type="entry name" value="CYCc"/>
    <property type="match status" value="1"/>
</dbReference>
<keyword evidence="6" id="KW-0547">Nucleotide-binding</keyword>
<dbReference type="PROSITE" id="PS50125">
    <property type="entry name" value="GUANYLATE_CYCLASE_2"/>
    <property type="match status" value="1"/>
</dbReference>
<evidence type="ECO:0000256" key="3">
    <source>
        <dbReference type="ARBA" id="ARBA00012201"/>
    </source>
</evidence>
<dbReference type="SUPFAM" id="SSF55073">
    <property type="entry name" value="Nucleotide cyclase"/>
    <property type="match status" value="1"/>
</dbReference>
<keyword evidence="8" id="KW-0460">Magnesium</keyword>
<keyword evidence="11" id="KW-0456">Lyase</keyword>
<dbReference type="PANTHER" id="PTHR45627">
    <property type="entry name" value="ADENYLATE CYCLASE TYPE 1"/>
    <property type="match status" value="1"/>
</dbReference>
<dbReference type="PANTHER" id="PTHR45627:SF12">
    <property type="entry name" value="ADENYLATE CYCLASE TYPE 2"/>
    <property type="match status" value="1"/>
</dbReference>
<feature type="repeat" description="TPR" evidence="12">
    <location>
        <begin position="194"/>
        <end position="227"/>
    </location>
</feature>
<comment type="subcellular location">
    <subcellularLocation>
        <location evidence="2">Membrane</location>
        <topology evidence="2">Multi-pass membrane protein</topology>
    </subcellularLocation>
</comment>
<dbReference type="SUPFAM" id="SSF48452">
    <property type="entry name" value="TPR-like"/>
    <property type="match status" value="2"/>
</dbReference>
<dbReference type="Pfam" id="PF13424">
    <property type="entry name" value="TPR_12"/>
    <property type="match status" value="3"/>
</dbReference>
<protein>
    <recommendedName>
        <fullName evidence="3">adenylate cyclase</fullName>
        <ecNumber evidence="3">4.6.1.1</ecNumber>
    </recommendedName>
</protein>
<dbReference type="SMART" id="SM00028">
    <property type="entry name" value="TPR"/>
    <property type="match status" value="6"/>
</dbReference>
<keyword evidence="15" id="KW-1185">Reference proteome</keyword>
<dbReference type="GO" id="GO:0035556">
    <property type="term" value="P:intracellular signal transduction"/>
    <property type="evidence" value="ECO:0007669"/>
    <property type="project" value="InterPro"/>
</dbReference>
<evidence type="ECO:0000256" key="10">
    <source>
        <dbReference type="ARBA" id="ARBA00023136"/>
    </source>
</evidence>
<dbReference type="GO" id="GO:0005886">
    <property type="term" value="C:plasma membrane"/>
    <property type="evidence" value="ECO:0007669"/>
    <property type="project" value="TreeGrafter"/>
</dbReference>
<proteinExistence type="predicted"/>
<dbReference type="InterPro" id="IPR019734">
    <property type="entry name" value="TPR_rpt"/>
</dbReference>
<evidence type="ECO:0000256" key="4">
    <source>
        <dbReference type="ARBA" id="ARBA00022692"/>
    </source>
</evidence>
<keyword evidence="7" id="KW-0067">ATP-binding</keyword>